<dbReference type="RefSeq" id="WP_209855736.1">
    <property type="nucleotide sequence ID" value="NZ_JAGGJV010000010.1"/>
</dbReference>
<gene>
    <name evidence="1" type="ORF">J2Z75_004990</name>
</gene>
<dbReference type="EMBL" id="JAGGJV010000010">
    <property type="protein sequence ID" value="MBP1861461.1"/>
    <property type="molecule type" value="Genomic_DNA"/>
</dbReference>
<evidence type="ECO:0008006" key="3">
    <source>
        <dbReference type="Google" id="ProtNLM"/>
    </source>
</evidence>
<dbReference type="Proteomes" id="UP000823786">
    <property type="component" value="Unassembled WGS sequence"/>
</dbReference>
<name>A0ABS4EU26_9HYPH</name>
<protein>
    <recommendedName>
        <fullName evidence="3">Phenol degradation protein meta</fullName>
    </recommendedName>
</protein>
<keyword evidence="2" id="KW-1185">Reference proteome</keyword>
<dbReference type="Pfam" id="PF13557">
    <property type="entry name" value="Phenol_MetA_deg"/>
    <property type="match status" value="1"/>
</dbReference>
<evidence type="ECO:0000313" key="1">
    <source>
        <dbReference type="EMBL" id="MBP1861461.1"/>
    </source>
</evidence>
<dbReference type="InterPro" id="IPR025737">
    <property type="entry name" value="FApF"/>
</dbReference>
<proteinExistence type="predicted"/>
<comment type="caution">
    <text evidence="1">The sequence shown here is derived from an EMBL/GenBank/DDBJ whole genome shotgun (WGS) entry which is preliminary data.</text>
</comment>
<sequence length="342" mass="37538">MEIQLLSLKSTLLVISGLTGMLAGDIANAAEFYQTTTPGATSDIRAAELPPEPGFYAVGGVWGHWRDQLSDGNGNAMFPDTDDRLLQGQLGGLYVYPGEFLGGRMASSLIFVYGKHDLTITDSLPVDLSDKHTGSFDAYSDLFFWSKSWYEGPPPGSAGQPVPGPDFIPPMPVGFTLGLGLGVTIPIGTFDGSTVGSPGFNNWVLSPNIAFTYRTRPIFLDGTEFSTRIFYNHNFEREDATGGFNYRDGDYISADFAITERYDRFQFGLAGNVKWQIEDDAGSLAVPAADGQRHKSIRLGPILAIDFPEQRTTVSLKFLTDVYTRNAFDGNYLQLSFIRKLW</sequence>
<evidence type="ECO:0000313" key="2">
    <source>
        <dbReference type="Proteomes" id="UP000823786"/>
    </source>
</evidence>
<organism evidence="1 2">
    <name type="scientific">Rhizobium herbae</name>
    <dbReference type="NCBI Taxonomy" id="508661"/>
    <lineage>
        <taxon>Bacteria</taxon>
        <taxon>Pseudomonadati</taxon>
        <taxon>Pseudomonadota</taxon>
        <taxon>Alphaproteobacteria</taxon>
        <taxon>Hyphomicrobiales</taxon>
        <taxon>Rhizobiaceae</taxon>
        <taxon>Rhizobium/Agrobacterium group</taxon>
        <taxon>Rhizobium</taxon>
    </lineage>
</organism>
<accession>A0ABS4EU26</accession>
<reference evidence="1 2" key="1">
    <citation type="submission" date="2021-03" db="EMBL/GenBank/DDBJ databases">
        <title>Genomic Encyclopedia of Type Strains, Phase IV (KMG-IV): sequencing the most valuable type-strain genomes for metagenomic binning, comparative biology and taxonomic classification.</title>
        <authorList>
            <person name="Goeker M."/>
        </authorList>
    </citation>
    <scope>NUCLEOTIDE SEQUENCE [LARGE SCALE GENOMIC DNA]</scope>
    <source>
        <strain evidence="1 2">DSM 26427</strain>
    </source>
</reference>